<dbReference type="PROSITE" id="PS50977">
    <property type="entry name" value="HTH_TETR_2"/>
    <property type="match status" value="1"/>
</dbReference>
<evidence type="ECO:0000256" key="3">
    <source>
        <dbReference type="SAM" id="MobiDB-lite"/>
    </source>
</evidence>
<keyword evidence="1 2" id="KW-0238">DNA-binding</keyword>
<evidence type="ECO:0000313" key="6">
    <source>
        <dbReference type="Proteomes" id="UP000198403"/>
    </source>
</evidence>
<dbReference type="GO" id="GO:0003677">
    <property type="term" value="F:DNA binding"/>
    <property type="evidence" value="ECO:0007669"/>
    <property type="project" value="UniProtKB-UniRule"/>
</dbReference>
<dbReference type="AlphaFoldDB" id="A0A238ZCS9"/>
<evidence type="ECO:0000259" key="4">
    <source>
        <dbReference type="PROSITE" id="PS50977"/>
    </source>
</evidence>
<organism evidence="5 6">
    <name type="scientific">Blastococcus mobilis</name>
    <dbReference type="NCBI Taxonomy" id="1938746"/>
    <lineage>
        <taxon>Bacteria</taxon>
        <taxon>Bacillati</taxon>
        <taxon>Actinomycetota</taxon>
        <taxon>Actinomycetes</taxon>
        <taxon>Geodermatophilales</taxon>
        <taxon>Geodermatophilaceae</taxon>
        <taxon>Blastococcus</taxon>
    </lineage>
</organism>
<dbReference type="InterPro" id="IPR009057">
    <property type="entry name" value="Homeodomain-like_sf"/>
</dbReference>
<proteinExistence type="predicted"/>
<dbReference type="OrthoDB" id="4726108at2"/>
<sequence length="241" mass="26292">MTEASLRAADQAGASRSRADRLPGADARTRILRAAARLLAVKGLEGVSLREITRSAGHRNTTALQYHFGDREGLLRALMDLHVPRVSVRRHALLDHLTARGDVTLREAAGILVDPLVTELQDEDGSDFLQVAAQLVNRSEALVNPHDALGALVYDPEGSLERWSVLVEPLMPAGTAGPPLHRRFAALRFTHIELGRRARIAPGQPAELFASQLTDLVAAVLGAQLSEETSRLLEERRAEHR</sequence>
<evidence type="ECO:0000256" key="1">
    <source>
        <dbReference type="ARBA" id="ARBA00023125"/>
    </source>
</evidence>
<evidence type="ECO:0000256" key="2">
    <source>
        <dbReference type="PROSITE-ProRule" id="PRU00335"/>
    </source>
</evidence>
<gene>
    <name evidence="5" type="ORF">SAMN06272737_12727</name>
</gene>
<reference evidence="5 6" key="1">
    <citation type="submission" date="2017-06" db="EMBL/GenBank/DDBJ databases">
        <authorList>
            <person name="Kim H.J."/>
            <person name="Triplett B.A."/>
        </authorList>
    </citation>
    <scope>NUCLEOTIDE SEQUENCE [LARGE SCALE GENOMIC DNA]</scope>
    <source>
        <strain evidence="5 6">DSM 44272</strain>
    </source>
</reference>
<dbReference type="RefSeq" id="WP_089338305.1">
    <property type="nucleotide sequence ID" value="NZ_FZNO01000027.1"/>
</dbReference>
<dbReference type="Proteomes" id="UP000198403">
    <property type="component" value="Unassembled WGS sequence"/>
</dbReference>
<keyword evidence="6" id="KW-1185">Reference proteome</keyword>
<comment type="caution">
    <text evidence="2">Lacks conserved residue(s) required for the propagation of feature annotation.</text>
</comment>
<name>A0A238ZCS9_9ACTN</name>
<accession>A0A238ZCS9</accession>
<dbReference type="EMBL" id="FZNO01000027">
    <property type="protein sequence ID" value="SNR80892.1"/>
    <property type="molecule type" value="Genomic_DNA"/>
</dbReference>
<evidence type="ECO:0000313" key="5">
    <source>
        <dbReference type="EMBL" id="SNR80892.1"/>
    </source>
</evidence>
<dbReference type="Pfam" id="PF00440">
    <property type="entry name" value="TetR_N"/>
    <property type="match status" value="1"/>
</dbReference>
<protein>
    <submittedName>
        <fullName evidence="5">Transcriptional regulator, TetR family</fullName>
    </submittedName>
</protein>
<feature type="domain" description="HTH tetR-type" evidence="4">
    <location>
        <begin position="25"/>
        <end position="86"/>
    </location>
</feature>
<dbReference type="Gene3D" id="1.10.357.10">
    <property type="entry name" value="Tetracycline Repressor, domain 2"/>
    <property type="match status" value="1"/>
</dbReference>
<dbReference type="InterPro" id="IPR001647">
    <property type="entry name" value="HTH_TetR"/>
</dbReference>
<dbReference type="SUPFAM" id="SSF46689">
    <property type="entry name" value="Homeodomain-like"/>
    <property type="match status" value="1"/>
</dbReference>
<feature type="region of interest" description="Disordered" evidence="3">
    <location>
        <begin position="1"/>
        <end position="21"/>
    </location>
</feature>